<comment type="subcellular location">
    <subcellularLocation>
        <location evidence="1">Endomembrane system</location>
        <topology evidence="1">Multi-pass membrane protein</topology>
    </subcellularLocation>
</comment>
<dbReference type="Proteomes" id="UP000238801">
    <property type="component" value="Unassembled WGS sequence"/>
</dbReference>
<evidence type="ECO:0000256" key="5">
    <source>
        <dbReference type="SAM" id="Phobius"/>
    </source>
</evidence>
<keyword evidence="3 5" id="KW-1133">Transmembrane helix</keyword>
<keyword evidence="8" id="KW-1185">Reference proteome</keyword>
<evidence type="ECO:0000259" key="6">
    <source>
        <dbReference type="Pfam" id="PF02656"/>
    </source>
</evidence>
<organism evidence="7 8">
    <name type="scientific">Hasllibacter halocynthiae</name>
    <dbReference type="NCBI Taxonomy" id="595589"/>
    <lineage>
        <taxon>Bacteria</taxon>
        <taxon>Pseudomonadati</taxon>
        <taxon>Pseudomonadota</taxon>
        <taxon>Alphaproteobacteria</taxon>
        <taxon>Rhodobacterales</taxon>
        <taxon>Roseobacteraceae</taxon>
        <taxon>Hasllibacter</taxon>
    </lineage>
</organism>
<dbReference type="AlphaFoldDB" id="A0A2T0X676"/>
<proteinExistence type="predicted"/>
<dbReference type="EMBL" id="PVTT01000001">
    <property type="protein sequence ID" value="PRY94427.1"/>
    <property type="molecule type" value="Genomic_DNA"/>
</dbReference>
<name>A0A2T0X676_9RHOB</name>
<feature type="transmembrane region" description="Helical" evidence="5">
    <location>
        <begin position="12"/>
        <end position="34"/>
    </location>
</feature>
<dbReference type="OrthoDB" id="7875714at2"/>
<evidence type="ECO:0000256" key="3">
    <source>
        <dbReference type="ARBA" id="ARBA00022989"/>
    </source>
</evidence>
<evidence type="ECO:0000313" key="8">
    <source>
        <dbReference type="Proteomes" id="UP000238801"/>
    </source>
</evidence>
<keyword evidence="2 5" id="KW-0812">Transmembrane</keyword>
<dbReference type="GO" id="GO:0012505">
    <property type="term" value="C:endomembrane system"/>
    <property type="evidence" value="ECO:0007669"/>
    <property type="project" value="UniProtKB-SubCell"/>
</dbReference>
<evidence type="ECO:0000313" key="7">
    <source>
        <dbReference type="EMBL" id="PRY94427.1"/>
    </source>
</evidence>
<accession>A0A2T0X676</accession>
<dbReference type="RefSeq" id="WP_106158928.1">
    <property type="nucleotide sequence ID" value="NZ_PVTT01000001.1"/>
</dbReference>
<protein>
    <submittedName>
        <fullName evidence="7">Uncharacterized protein DUF202</fullName>
    </submittedName>
</protein>
<comment type="caution">
    <text evidence="7">The sequence shown here is derived from an EMBL/GenBank/DDBJ whole genome shotgun (WGS) entry which is preliminary data.</text>
</comment>
<dbReference type="Pfam" id="PF02656">
    <property type="entry name" value="DUF202"/>
    <property type="match status" value="1"/>
</dbReference>
<dbReference type="InterPro" id="IPR003807">
    <property type="entry name" value="DUF202"/>
</dbReference>
<sequence length="67" mass="7109">MAPSYLTRSRLAWLGIALLLGGFAVTAVAGAFGLPPWAVPVGYFVALAGSGVLFVGWLRWKAAHPRR</sequence>
<gene>
    <name evidence="7" type="ORF">BCF33_0014</name>
</gene>
<feature type="transmembrane region" description="Helical" evidence="5">
    <location>
        <begin position="40"/>
        <end position="60"/>
    </location>
</feature>
<evidence type="ECO:0000256" key="2">
    <source>
        <dbReference type="ARBA" id="ARBA00022692"/>
    </source>
</evidence>
<evidence type="ECO:0000256" key="4">
    <source>
        <dbReference type="ARBA" id="ARBA00023136"/>
    </source>
</evidence>
<evidence type="ECO:0000256" key="1">
    <source>
        <dbReference type="ARBA" id="ARBA00004127"/>
    </source>
</evidence>
<feature type="domain" description="DUF202" evidence="6">
    <location>
        <begin position="8"/>
        <end position="61"/>
    </location>
</feature>
<reference evidence="7 8" key="1">
    <citation type="submission" date="2018-03" db="EMBL/GenBank/DDBJ databases">
        <title>Genomic Encyclopedia of Archaeal and Bacterial Type Strains, Phase II (KMG-II): from individual species to whole genera.</title>
        <authorList>
            <person name="Goeker M."/>
        </authorList>
    </citation>
    <scope>NUCLEOTIDE SEQUENCE [LARGE SCALE GENOMIC DNA]</scope>
    <source>
        <strain evidence="7 8">DSM 29318</strain>
    </source>
</reference>
<keyword evidence="4 5" id="KW-0472">Membrane</keyword>